<feature type="chain" id="PRO_5020845122" description="Lipoprotein" evidence="2">
    <location>
        <begin position="23"/>
        <end position="193"/>
    </location>
</feature>
<evidence type="ECO:0000313" key="4">
    <source>
        <dbReference type="Proteomes" id="UP000294543"/>
    </source>
</evidence>
<evidence type="ECO:0000313" key="3">
    <source>
        <dbReference type="EMBL" id="TDD05422.1"/>
    </source>
</evidence>
<dbReference type="RefSeq" id="WP_132519531.1">
    <property type="nucleotide sequence ID" value="NZ_SMKP01000292.1"/>
</dbReference>
<keyword evidence="4" id="KW-1185">Reference proteome</keyword>
<organism evidence="3 4">
    <name type="scientific">Nonomuraea diastatica</name>
    <dbReference type="NCBI Taxonomy" id="1848329"/>
    <lineage>
        <taxon>Bacteria</taxon>
        <taxon>Bacillati</taxon>
        <taxon>Actinomycetota</taxon>
        <taxon>Actinomycetes</taxon>
        <taxon>Streptosporangiales</taxon>
        <taxon>Streptosporangiaceae</taxon>
        <taxon>Nonomuraea</taxon>
    </lineage>
</organism>
<dbReference type="EMBL" id="SMKP01000292">
    <property type="protein sequence ID" value="TDD05422.1"/>
    <property type="molecule type" value="Genomic_DNA"/>
</dbReference>
<feature type="signal peptide" evidence="2">
    <location>
        <begin position="1"/>
        <end position="22"/>
    </location>
</feature>
<gene>
    <name evidence="3" type="ORF">E1294_49545</name>
</gene>
<sequence length="193" mass="20741">MKVRHSVMALVVAGLAVGCAAAAPAQTQTQTQEQPPVTPRAAESNPPGDIPDDTLFVAYRHPGQPYEVKVPEGWARTDLPTGAGFTDKLNSIRIETAPAASPPTEASVRNQVKDGQISTVGTVTRKGGRAIRVVYRADSSPDPVTGKVVRDEIERYVFYRTGREAILTLSGPVGADNVDPWRTVSDSFRWTTS</sequence>
<evidence type="ECO:0008006" key="5">
    <source>
        <dbReference type="Google" id="ProtNLM"/>
    </source>
</evidence>
<keyword evidence="2" id="KW-0732">Signal</keyword>
<dbReference type="Proteomes" id="UP000294543">
    <property type="component" value="Unassembled WGS sequence"/>
</dbReference>
<comment type="caution">
    <text evidence="3">The sequence shown here is derived from an EMBL/GenBank/DDBJ whole genome shotgun (WGS) entry which is preliminary data.</text>
</comment>
<protein>
    <recommendedName>
        <fullName evidence="5">Lipoprotein</fullName>
    </recommendedName>
</protein>
<feature type="region of interest" description="Disordered" evidence="1">
    <location>
        <begin position="26"/>
        <end position="53"/>
    </location>
</feature>
<accession>A0A4R4VIU0</accession>
<dbReference type="AlphaFoldDB" id="A0A4R4VIU0"/>
<dbReference type="OrthoDB" id="9102188at2"/>
<dbReference type="PROSITE" id="PS51257">
    <property type="entry name" value="PROKAR_LIPOPROTEIN"/>
    <property type="match status" value="1"/>
</dbReference>
<evidence type="ECO:0000256" key="2">
    <source>
        <dbReference type="SAM" id="SignalP"/>
    </source>
</evidence>
<proteinExistence type="predicted"/>
<evidence type="ECO:0000256" key="1">
    <source>
        <dbReference type="SAM" id="MobiDB-lite"/>
    </source>
</evidence>
<feature type="compositionally biased region" description="Low complexity" evidence="1">
    <location>
        <begin position="26"/>
        <end position="35"/>
    </location>
</feature>
<reference evidence="3 4" key="1">
    <citation type="submission" date="2019-03" db="EMBL/GenBank/DDBJ databases">
        <title>Draft genome sequences of novel Actinobacteria.</title>
        <authorList>
            <person name="Sahin N."/>
            <person name="Ay H."/>
            <person name="Saygin H."/>
        </authorList>
    </citation>
    <scope>NUCLEOTIDE SEQUENCE [LARGE SCALE GENOMIC DNA]</scope>
    <source>
        <strain evidence="3 4">KC712</strain>
    </source>
</reference>
<name>A0A4R4VIU0_9ACTN</name>